<evidence type="ECO:0000256" key="4">
    <source>
        <dbReference type="ARBA" id="ARBA00022692"/>
    </source>
</evidence>
<evidence type="ECO:0000256" key="9">
    <source>
        <dbReference type="ARBA" id="ARBA00023224"/>
    </source>
</evidence>
<gene>
    <name evidence="11" type="primary">Or-188</name>
    <name evidence="11" type="synonym">Nful_v1.0-Or-188</name>
    <name evidence="11" type="ORF">NFUL_NFUL000142</name>
</gene>
<feature type="transmembrane region" description="Helical" evidence="10">
    <location>
        <begin position="143"/>
        <end position="161"/>
    </location>
</feature>
<comment type="caution">
    <text evidence="10">Lacks conserved residue(s) required for the propagation of feature annotation.</text>
</comment>
<proteinExistence type="inferred from homology"/>
<keyword evidence="4 10" id="KW-0812">Transmembrane</keyword>
<feature type="transmembrane region" description="Helical" evidence="10">
    <location>
        <begin position="199"/>
        <end position="226"/>
    </location>
</feature>
<keyword evidence="7 10" id="KW-0472">Membrane</keyword>
<evidence type="ECO:0000256" key="6">
    <source>
        <dbReference type="ARBA" id="ARBA00022989"/>
    </source>
</evidence>
<keyword evidence="5 10" id="KW-0552">Olfaction</keyword>
<comment type="similarity">
    <text evidence="10">Belongs to the insect chemoreceptor superfamily. Heteromeric odorant receptor channel (TC 1.A.69) family.</text>
</comment>
<accession>A0A6G1LPX7</accession>
<keyword evidence="8 10" id="KW-0675">Receptor</keyword>
<evidence type="ECO:0000256" key="5">
    <source>
        <dbReference type="ARBA" id="ARBA00022725"/>
    </source>
</evidence>
<feature type="transmembrane region" description="Helical" evidence="10">
    <location>
        <begin position="51"/>
        <end position="75"/>
    </location>
</feature>
<keyword evidence="9 10" id="KW-0807">Transducer</keyword>
<dbReference type="InterPro" id="IPR004117">
    <property type="entry name" value="7tm6_olfct_rcpt"/>
</dbReference>
<keyword evidence="2" id="KW-1003">Cell membrane</keyword>
<dbReference type="Proteomes" id="UP000479987">
    <property type="component" value="Unassembled WGS sequence"/>
</dbReference>
<dbReference type="GO" id="GO:0004984">
    <property type="term" value="F:olfactory receptor activity"/>
    <property type="evidence" value="ECO:0007669"/>
    <property type="project" value="InterPro"/>
</dbReference>
<comment type="caution">
    <text evidence="11">The sequence shown here is derived from an EMBL/GenBank/DDBJ whole genome shotgun (WGS) entry which is preliminary data.</text>
</comment>
<name>A0A6G1LPX7_9HYME</name>
<comment type="subcellular location">
    <subcellularLocation>
        <location evidence="1 10">Cell membrane</location>
        <topology evidence="1 10">Multi-pass membrane protein</topology>
    </subcellularLocation>
</comment>
<dbReference type="PANTHER" id="PTHR21137">
    <property type="entry name" value="ODORANT RECEPTOR"/>
    <property type="match status" value="1"/>
</dbReference>
<keyword evidence="3 10" id="KW-0716">Sensory transduction</keyword>
<reference evidence="11 12" key="1">
    <citation type="submission" date="2019-08" db="EMBL/GenBank/DDBJ databases">
        <title>High quality draft denovo assembly of Nylanderia fulva.</title>
        <authorList>
            <person name="Vargo E.L."/>
            <person name="Tarone A.M."/>
            <person name="Konganti K.R."/>
        </authorList>
    </citation>
    <scope>NUCLEOTIDE SEQUENCE [LARGE SCALE GENOMIC DNA]</scope>
    <source>
        <strain evidence="11">TAMU-Nful-2015</strain>
        <tissue evidence="11">Whole body</tissue>
    </source>
</reference>
<protein>
    <recommendedName>
        <fullName evidence="10">Odorant receptor</fullName>
    </recommendedName>
</protein>
<evidence type="ECO:0000256" key="10">
    <source>
        <dbReference type="RuleBase" id="RU351113"/>
    </source>
</evidence>
<feature type="transmembrane region" description="Helical" evidence="10">
    <location>
        <begin position="281"/>
        <end position="302"/>
    </location>
</feature>
<dbReference type="EMBL" id="SGBU01000020">
    <property type="protein sequence ID" value="KAF3054521.1"/>
    <property type="molecule type" value="Genomic_DNA"/>
</dbReference>
<feature type="transmembrane region" description="Helical" evidence="10">
    <location>
        <begin position="314"/>
        <end position="333"/>
    </location>
</feature>
<dbReference type="PANTHER" id="PTHR21137:SF35">
    <property type="entry name" value="ODORANT RECEPTOR 19A-RELATED"/>
    <property type="match status" value="1"/>
</dbReference>
<dbReference type="GO" id="GO:0005549">
    <property type="term" value="F:odorant binding"/>
    <property type="evidence" value="ECO:0007669"/>
    <property type="project" value="InterPro"/>
</dbReference>
<evidence type="ECO:0000256" key="2">
    <source>
        <dbReference type="ARBA" id="ARBA00022475"/>
    </source>
</evidence>
<sequence>MKLITRERSSKTILANKNDFNYAVQVTRVILRMVGAWPIPRFGSNAERIVIRLQNVVCFFLCAFILVPGLLLIFLKVRDVKRRIRLAGPLLNCSMGCIKYSLFLYYGKQIQSCLEQAQQDWQNTTNSSDRKIMLSKAKTGRKFAIFSAAFMYIGGLSYRTIVPLSKGRILTPMNTTIRILSCPSYFVIFDEQESPAYEIVLIVQFFAGLLTYSMTCGAAGLAAFFIMHICGQLSVLIGKLKHLSDMTEPKDRAVATLLADIVEHQIRAKNFLTQVENTMRFIWLVEIVGSTLLLCLTGYYVIMEWENSDSTAMLTMFVILTSFTISLFTNCYVGQLLTDQSIKVGLTTSTMKWHHLPNRWARTLILVIAVSNIPAKITAGRMIEMSLPTFGNVSRSIKIIKTSMAYFNLLRKFIM</sequence>
<evidence type="ECO:0000256" key="8">
    <source>
        <dbReference type="ARBA" id="ARBA00023170"/>
    </source>
</evidence>
<evidence type="ECO:0000313" key="12">
    <source>
        <dbReference type="Proteomes" id="UP000479987"/>
    </source>
</evidence>
<evidence type="ECO:0000256" key="3">
    <source>
        <dbReference type="ARBA" id="ARBA00022606"/>
    </source>
</evidence>
<keyword evidence="6 10" id="KW-1133">Transmembrane helix</keyword>
<evidence type="ECO:0000256" key="7">
    <source>
        <dbReference type="ARBA" id="ARBA00023136"/>
    </source>
</evidence>
<evidence type="ECO:0000313" key="11">
    <source>
        <dbReference type="EMBL" id="KAF3054521.1"/>
    </source>
</evidence>
<dbReference type="GO" id="GO:0005886">
    <property type="term" value="C:plasma membrane"/>
    <property type="evidence" value="ECO:0007669"/>
    <property type="project" value="UniProtKB-SubCell"/>
</dbReference>
<evidence type="ECO:0000256" key="1">
    <source>
        <dbReference type="ARBA" id="ARBA00004651"/>
    </source>
</evidence>
<dbReference type="Pfam" id="PF02949">
    <property type="entry name" value="7tm_6"/>
    <property type="match status" value="1"/>
</dbReference>
<keyword evidence="12" id="KW-1185">Reference proteome</keyword>
<organism evidence="11 12">
    <name type="scientific">Nylanderia fulva</name>
    <dbReference type="NCBI Taxonomy" id="613905"/>
    <lineage>
        <taxon>Eukaryota</taxon>
        <taxon>Metazoa</taxon>
        <taxon>Ecdysozoa</taxon>
        <taxon>Arthropoda</taxon>
        <taxon>Hexapoda</taxon>
        <taxon>Insecta</taxon>
        <taxon>Pterygota</taxon>
        <taxon>Neoptera</taxon>
        <taxon>Endopterygota</taxon>
        <taxon>Hymenoptera</taxon>
        <taxon>Apocrita</taxon>
        <taxon>Aculeata</taxon>
        <taxon>Formicoidea</taxon>
        <taxon>Formicidae</taxon>
        <taxon>Formicinae</taxon>
        <taxon>Nylanderia</taxon>
    </lineage>
</organism>
<dbReference type="GO" id="GO:0007165">
    <property type="term" value="P:signal transduction"/>
    <property type="evidence" value="ECO:0007669"/>
    <property type="project" value="UniProtKB-KW"/>
</dbReference>
<dbReference type="AlphaFoldDB" id="A0A6G1LPX7"/>